<dbReference type="AlphaFoldDB" id="A0A0D2WP91"/>
<dbReference type="GO" id="GO:0016020">
    <property type="term" value="C:membrane"/>
    <property type="evidence" value="ECO:0007669"/>
    <property type="project" value="UniProtKB-SubCell"/>
</dbReference>
<dbReference type="InterPro" id="IPR000727">
    <property type="entry name" value="T_SNARE_dom"/>
</dbReference>
<dbReference type="RefSeq" id="XP_004363668.1">
    <property type="nucleotide sequence ID" value="XM_004363611.2"/>
</dbReference>
<evidence type="ECO:0000256" key="3">
    <source>
        <dbReference type="ARBA" id="ARBA00022692"/>
    </source>
</evidence>
<dbReference type="PANTHER" id="PTHR12791">
    <property type="entry name" value="GOLGI SNARE BET1-RELATED"/>
    <property type="match status" value="1"/>
</dbReference>
<keyword evidence="5 6" id="KW-0472">Membrane</keyword>
<evidence type="ECO:0000259" key="7">
    <source>
        <dbReference type="PROSITE" id="PS50192"/>
    </source>
</evidence>
<evidence type="ECO:0000256" key="5">
    <source>
        <dbReference type="ARBA" id="ARBA00023136"/>
    </source>
</evidence>
<name>A0A0D2WP91_CAPO3</name>
<dbReference type="EMBL" id="KE346364">
    <property type="protein sequence ID" value="KJE93100.1"/>
    <property type="molecule type" value="Genomic_DNA"/>
</dbReference>
<dbReference type="PhylomeDB" id="A0A0D2WP91"/>
<evidence type="ECO:0000256" key="4">
    <source>
        <dbReference type="ARBA" id="ARBA00022989"/>
    </source>
</evidence>
<sequence>MSSGYNDNISMSNTKMDSWLLDHDNVTHAADEIMADINERNKVVRQGTNAATLNSGIRRKLGQLTTSIASLEQALDRAGRQYTITDKELSRRQGLTSALRSRRDQLNSMFNKNMEPGQAEASRDTLLYGAPGRAFGQGAAPVEREDTQGLDNATLLSRQQQIMQDQDRGLDALQAAIARQKHIGVAIGDEVDSQNQLLDDLEDGMDHTHGKLRQETLHVMTITEKAKTGGMLCIICLLIIAIIVVAAVPN</sequence>
<dbReference type="GO" id="GO:0012505">
    <property type="term" value="C:endomembrane system"/>
    <property type="evidence" value="ECO:0007669"/>
    <property type="project" value="UniProtKB-ARBA"/>
</dbReference>
<keyword evidence="4 6" id="KW-1133">Transmembrane helix</keyword>
<evidence type="ECO:0000256" key="6">
    <source>
        <dbReference type="SAM" id="Phobius"/>
    </source>
</evidence>
<feature type="transmembrane region" description="Helical" evidence="6">
    <location>
        <begin position="229"/>
        <end position="248"/>
    </location>
</feature>
<dbReference type="Pfam" id="PF05739">
    <property type="entry name" value="SNARE"/>
    <property type="match status" value="1"/>
</dbReference>
<dbReference type="eggNOG" id="KOG3202">
    <property type="taxonomic scope" value="Eukaryota"/>
</dbReference>
<reference evidence="9" key="1">
    <citation type="submission" date="2011-02" db="EMBL/GenBank/DDBJ databases">
        <title>The Genome Sequence of Capsaspora owczarzaki ATCC 30864.</title>
        <authorList>
            <person name="Russ C."/>
            <person name="Cuomo C."/>
            <person name="Burger G."/>
            <person name="Gray M.W."/>
            <person name="Holland P.W.H."/>
            <person name="King N."/>
            <person name="Lang F.B.F."/>
            <person name="Roger A.J."/>
            <person name="Ruiz-Trillo I."/>
            <person name="Young S.K."/>
            <person name="Zeng Q."/>
            <person name="Gargeya S."/>
            <person name="Alvarado L."/>
            <person name="Berlin A."/>
            <person name="Chapman S.B."/>
            <person name="Chen Z."/>
            <person name="Freedman E."/>
            <person name="Gellesch M."/>
            <person name="Goldberg J."/>
            <person name="Griggs A."/>
            <person name="Gujja S."/>
            <person name="Heilman E."/>
            <person name="Heiman D."/>
            <person name="Howarth C."/>
            <person name="Mehta T."/>
            <person name="Neiman D."/>
            <person name="Pearson M."/>
            <person name="Roberts A."/>
            <person name="Saif S."/>
            <person name="Shea T."/>
            <person name="Shenoy N."/>
            <person name="Sisk P."/>
            <person name="Stolte C."/>
            <person name="Sykes S."/>
            <person name="White J."/>
            <person name="Yandava C."/>
            <person name="Haas B."/>
            <person name="Nusbaum C."/>
            <person name="Birren B."/>
        </authorList>
    </citation>
    <scope>NUCLEOTIDE SEQUENCE</scope>
    <source>
        <strain evidence="9">ATCC 30864</strain>
    </source>
</reference>
<gene>
    <name evidence="8" type="ORF">CAOG_003940</name>
</gene>
<evidence type="ECO:0000313" key="8">
    <source>
        <dbReference type="EMBL" id="KJE93100.1"/>
    </source>
</evidence>
<dbReference type="InParanoid" id="A0A0D2WP91"/>
<dbReference type="GO" id="GO:0005737">
    <property type="term" value="C:cytoplasm"/>
    <property type="evidence" value="ECO:0007669"/>
    <property type="project" value="UniProtKB-ARBA"/>
</dbReference>
<evidence type="ECO:0000256" key="2">
    <source>
        <dbReference type="ARBA" id="ARBA00022448"/>
    </source>
</evidence>
<dbReference type="STRING" id="595528.A0A0D2WP91"/>
<dbReference type="SUPFAM" id="SSF58038">
    <property type="entry name" value="SNARE fusion complex"/>
    <property type="match status" value="1"/>
</dbReference>
<dbReference type="OMA" id="DSTCYIA"/>
<dbReference type="Gene3D" id="1.20.5.110">
    <property type="match status" value="1"/>
</dbReference>
<keyword evidence="2" id="KW-0813">Transport</keyword>
<organism evidence="8 9">
    <name type="scientific">Capsaspora owczarzaki (strain ATCC 30864)</name>
    <dbReference type="NCBI Taxonomy" id="595528"/>
    <lineage>
        <taxon>Eukaryota</taxon>
        <taxon>Filasterea</taxon>
        <taxon>Capsaspora</taxon>
    </lineage>
</organism>
<comment type="subcellular location">
    <subcellularLocation>
        <location evidence="1">Membrane</location>
        <topology evidence="1">Single-pass membrane protein</topology>
    </subcellularLocation>
</comment>
<protein>
    <recommendedName>
        <fullName evidence="7">t-SNARE coiled-coil homology domain-containing protein</fullName>
    </recommendedName>
</protein>
<evidence type="ECO:0000256" key="1">
    <source>
        <dbReference type="ARBA" id="ARBA00004167"/>
    </source>
</evidence>
<keyword evidence="3 6" id="KW-0812">Transmembrane</keyword>
<dbReference type="Proteomes" id="UP000008743">
    <property type="component" value="Unassembled WGS sequence"/>
</dbReference>
<evidence type="ECO:0000313" key="9">
    <source>
        <dbReference type="Proteomes" id="UP000008743"/>
    </source>
</evidence>
<dbReference type="SMART" id="SM00397">
    <property type="entry name" value="t_SNARE"/>
    <property type="match status" value="1"/>
</dbReference>
<dbReference type="OrthoDB" id="428895at2759"/>
<keyword evidence="9" id="KW-1185">Reference proteome</keyword>
<dbReference type="InterPro" id="IPR041875">
    <property type="entry name" value="Syntaxin-8_SNARE"/>
</dbReference>
<proteinExistence type="predicted"/>
<dbReference type="CDD" id="cd15852">
    <property type="entry name" value="SNARE_Syntaxin8"/>
    <property type="match status" value="1"/>
</dbReference>
<feature type="domain" description="T-SNARE coiled-coil homology" evidence="7">
    <location>
        <begin position="160"/>
        <end position="222"/>
    </location>
</feature>
<accession>A0A0D2WP91</accession>
<dbReference type="PROSITE" id="PS50192">
    <property type="entry name" value="T_SNARE"/>
    <property type="match status" value="1"/>
</dbReference>